<name>A0A4Y2PTG8_ARAVE</name>
<dbReference type="EMBL" id="BGPR01012103">
    <property type="protein sequence ID" value="GBN54574.1"/>
    <property type="molecule type" value="Genomic_DNA"/>
</dbReference>
<accession>A0A4Y2PTG8</accession>
<dbReference type="AlphaFoldDB" id="A0A4Y2PTG8"/>
<evidence type="ECO:0000313" key="1">
    <source>
        <dbReference type="EMBL" id="GBN54574.1"/>
    </source>
</evidence>
<evidence type="ECO:0000313" key="2">
    <source>
        <dbReference type="Proteomes" id="UP000499080"/>
    </source>
</evidence>
<protein>
    <submittedName>
        <fullName evidence="1">Uncharacterized protein</fullName>
    </submittedName>
</protein>
<sequence length="85" mass="9657">MVNTLLYEISNLSASLLSGGLVLRSRLWDQRVPGLKPDSCLLHVKSYVEVKLRLVGVVQKFGEGYQLWCHPRHLTEVKITRSVPQ</sequence>
<organism evidence="1 2">
    <name type="scientific">Araneus ventricosus</name>
    <name type="common">Orbweaver spider</name>
    <name type="synonym">Epeira ventricosa</name>
    <dbReference type="NCBI Taxonomy" id="182803"/>
    <lineage>
        <taxon>Eukaryota</taxon>
        <taxon>Metazoa</taxon>
        <taxon>Ecdysozoa</taxon>
        <taxon>Arthropoda</taxon>
        <taxon>Chelicerata</taxon>
        <taxon>Arachnida</taxon>
        <taxon>Araneae</taxon>
        <taxon>Araneomorphae</taxon>
        <taxon>Entelegynae</taxon>
        <taxon>Araneoidea</taxon>
        <taxon>Araneidae</taxon>
        <taxon>Araneus</taxon>
    </lineage>
</organism>
<proteinExistence type="predicted"/>
<dbReference type="Proteomes" id="UP000499080">
    <property type="component" value="Unassembled WGS sequence"/>
</dbReference>
<gene>
    <name evidence="1" type="ORF">AVEN_260245_1</name>
</gene>
<keyword evidence="2" id="KW-1185">Reference proteome</keyword>
<reference evidence="1 2" key="1">
    <citation type="journal article" date="2019" name="Sci. Rep.">
        <title>Orb-weaving spider Araneus ventricosus genome elucidates the spidroin gene catalogue.</title>
        <authorList>
            <person name="Kono N."/>
            <person name="Nakamura H."/>
            <person name="Ohtoshi R."/>
            <person name="Moran D.A.P."/>
            <person name="Shinohara A."/>
            <person name="Yoshida Y."/>
            <person name="Fujiwara M."/>
            <person name="Mori M."/>
            <person name="Tomita M."/>
            <person name="Arakawa K."/>
        </authorList>
    </citation>
    <scope>NUCLEOTIDE SEQUENCE [LARGE SCALE GENOMIC DNA]</scope>
</reference>
<comment type="caution">
    <text evidence="1">The sequence shown here is derived from an EMBL/GenBank/DDBJ whole genome shotgun (WGS) entry which is preliminary data.</text>
</comment>